<evidence type="ECO:0000256" key="2">
    <source>
        <dbReference type="SAM" id="SignalP"/>
    </source>
</evidence>
<sequence>MLFKRISLFILLFVSLFAKAHGVSDIPPFMADEIAANTCPLPSSLSLVLGDGAANEELFELGETMESYECMNREKLYSKCDCLDKANFKPYPEDVLDFGERFQTELATRDLATKVFELNRKWFIYKQMIQMNGQVLPKCEIDNFSDYARESLEDIYSLEEFDHVRKFFFDKHGYTFNFDSQQTTRKVQSHVLIDMFSGNSADQDYYSFPLKKEVVLSFVTRIINSSTYYSKISERHVFDYKSVSENYELYFDELLKDHGFLSERDIKAVRNKMKDLTYLVIKTASGIDKVTKEDMKDFNKVKAVVESTLNAYFVEMSKDYQKDCKEIGKIFSIYNDDYEYLKSYTNEIPFKKLLSALESSQGTMVGLHLMCQAMKKEIPAKFGNYQAALKSLRTQNVSIVAQKNEEKFNLILSFPKIGSPLPPLNLVAIDGLDKLKLKEKMKSARERVKAKREQDKSSKRVRNHVKERLARLEKISFRSFKPSSLSTDPSIDEALAKIPLQVGYMNGPVMTVPDMVMPLFAPEMVEPIHFDMSSNATVRPIAVSSINETILNRVQDIVSNRNLLDTDLETAKKTKKLPENNNKVTKTTKKSDLGNSSKSNKEKDEKEIRLVKEKSKKSFFSYFSSPVSYVGQTGAVSFPSFGEDFKKRDKIVYQQASVAKRSKKFKRKSVVDPQVKKYADSTNKRIRKKVNAEYNYDQYLQKKRLFAVNKPKIDLQKIKRMNNLAKKVFEPSGKIDSSSVSKRTLKNQMASIKKEDVAKQAKKAARYDGTSKANTIASTVTSTSSNSTPTNLSTGYGTASYEKEHVKKKIKPKKFLFENDFKQMDKDDILDFADSSHFVYVIVKKEFQHIQVDFLETYEYQIINGEVFKTLISSENILRVKPTGKKLEVMNEFFFLKRKGVVQ</sequence>
<dbReference type="AlphaFoldDB" id="A0A1Y5FFF8"/>
<feature type="region of interest" description="Disordered" evidence="1">
    <location>
        <begin position="574"/>
        <end position="607"/>
    </location>
</feature>
<keyword evidence="2" id="KW-0732">Signal</keyword>
<dbReference type="EMBL" id="MAAO01000006">
    <property type="protein sequence ID" value="OUR97342.1"/>
    <property type="molecule type" value="Genomic_DNA"/>
</dbReference>
<organism evidence="3 4">
    <name type="scientific">Halobacteriovorax marinus</name>
    <dbReference type="NCBI Taxonomy" id="97084"/>
    <lineage>
        <taxon>Bacteria</taxon>
        <taxon>Pseudomonadati</taxon>
        <taxon>Bdellovibrionota</taxon>
        <taxon>Bacteriovoracia</taxon>
        <taxon>Bacteriovoracales</taxon>
        <taxon>Halobacteriovoraceae</taxon>
        <taxon>Halobacteriovorax</taxon>
    </lineage>
</organism>
<accession>A0A1Y5FFF8</accession>
<protein>
    <submittedName>
        <fullName evidence="3">Uncharacterized protein</fullName>
    </submittedName>
</protein>
<evidence type="ECO:0000256" key="1">
    <source>
        <dbReference type="SAM" id="MobiDB-lite"/>
    </source>
</evidence>
<feature type="chain" id="PRO_5012960932" evidence="2">
    <location>
        <begin position="21"/>
        <end position="903"/>
    </location>
</feature>
<gene>
    <name evidence="3" type="ORF">A9Q84_13540</name>
</gene>
<evidence type="ECO:0000313" key="3">
    <source>
        <dbReference type="EMBL" id="OUR97342.1"/>
    </source>
</evidence>
<proteinExistence type="predicted"/>
<reference evidence="4" key="1">
    <citation type="journal article" date="2017" name="Proc. Natl. Acad. Sci. U.S.A.">
        <title>Simulation of Deepwater Horizon oil plume reveals substrate specialization within a complex community of hydrocarbon-degraders.</title>
        <authorList>
            <person name="Hu P."/>
            <person name="Dubinsky E.A."/>
            <person name="Probst A.J."/>
            <person name="Wang J."/>
            <person name="Sieber C.M.K."/>
            <person name="Tom L.M."/>
            <person name="Gardinali P."/>
            <person name="Banfield J.F."/>
            <person name="Atlas R.M."/>
            <person name="Andersen G.L."/>
        </authorList>
    </citation>
    <scope>NUCLEOTIDE SEQUENCE [LARGE SCALE GENOMIC DNA]</scope>
</reference>
<name>A0A1Y5FFF8_9BACT</name>
<evidence type="ECO:0000313" key="4">
    <source>
        <dbReference type="Proteomes" id="UP000196531"/>
    </source>
</evidence>
<comment type="caution">
    <text evidence="3">The sequence shown here is derived from an EMBL/GenBank/DDBJ whole genome shotgun (WGS) entry which is preliminary data.</text>
</comment>
<dbReference type="Proteomes" id="UP000196531">
    <property type="component" value="Unassembled WGS sequence"/>
</dbReference>
<feature type="signal peptide" evidence="2">
    <location>
        <begin position="1"/>
        <end position="20"/>
    </location>
</feature>